<dbReference type="Proteomes" id="UP000641954">
    <property type="component" value="Unassembled WGS sequence"/>
</dbReference>
<evidence type="ECO:0000313" key="1">
    <source>
        <dbReference type="EMBL" id="MBD2544155.1"/>
    </source>
</evidence>
<dbReference type="EMBL" id="JACJSK010000010">
    <property type="protein sequence ID" value="MBD2544155.1"/>
    <property type="molecule type" value="Genomic_DNA"/>
</dbReference>
<comment type="caution">
    <text evidence="1">The sequence shown here is derived from an EMBL/GenBank/DDBJ whole genome shotgun (WGS) entry which is preliminary data.</text>
</comment>
<proteinExistence type="predicted"/>
<evidence type="ECO:0000313" key="2">
    <source>
        <dbReference type="Proteomes" id="UP000641954"/>
    </source>
</evidence>
<organism evidence="1 2">
    <name type="scientific">Planktothricoides raciborskii FACHB-1370</name>
    <dbReference type="NCBI Taxonomy" id="2949576"/>
    <lineage>
        <taxon>Bacteria</taxon>
        <taxon>Bacillati</taxon>
        <taxon>Cyanobacteriota</taxon>
        <taxon>Cyanophyceae</taxon>
        <taxon>Oscillatoriophycideae</taxon>
        <taxon>Oscillatoriales</taxon>
        <taxon>Oscillatoriaceae</taxon>
        <taxon>Planktothricoides</taxon>
    </lineage>
</organism>
<name>A0ABR8EEI7_9CYAN</name>
<sequence>MGKVTEYLPTYHARHTTQNRWLESGMSEEAIAALLDTSPAMIRKHYRDDRRYYENLAQNITLPELGN</sequence>
<dbReference type="RefSeq" id="WP_054465200.1">
    <property type="nucleotide sequence ID" value="NZ_JACJSK010000010.1"/>
</dbReference>
<gene>
    <name evidence="1" type="ORF">H6G72_09915</name>
</gene>
<accession>A0ABR8EEI7</accession>
<reference evidence="1 2" key="1">
    <citation type="journal article" date="2020" name="ISME J.">
        <title>Comparative genomics reveals insights into cyanobacterial evolution and habitat adaptation.</title>
        <authorList>
            <person name="Chen M.Y."/>
            <person name="Teng W.K."/>
            <person name="Zhao L."/>
            <person name="Hu C.X."/>
            <person name="Zhou Y.K."/>
            <person name="Han B.P."/>
            <person name="Song L.R."/>
            <person name="Shu W.S."/>
        </authorList>
    </citation>
    <scope>NUCLEOTIDE SEQUENCE [LARGE SCALE GENOMIC DNA]</scope>
    <source>
        <strain evidence="1 2">FACHB-1370</strain>
    </source>
</reference>
<keyword evidence="2" id="KW-1185">Reference proteome</keyword>
<protein>
    <submittedName>
        <fullName evidence="1">Uncharacterized protein</fullName>
    </submittedName>
</protein>